<dbReference type="NCBIfam" id="TIGR01728">
    <property type="entry name" value="SsuA_fam"/>
    <property type="match status" value="1"/>
</dbReference>
<dbReference type="Gene3D" id="3.40.190.10">
    <property type="entry name" value="Periplasmic binding protein-like II"/>
    <property type="match status" value="2"/>
</dbReference>
<name>A0A0U1KTZ8_9FIRM</name>
<feature type="signal peptide" evidence="5">
    <location>
        <begin position="1"/>
        <end position="21"/>
    </location>
</feature>
<dbReference type="PANTHER" id="PTHR30024:SF42">
    <property type="entry name" value="ALIPHATIC SULFONATES-BINDING PROTEIN-RELATED"/>
    <property type="match status" value="1"/>
</dbReference>
<dbReference type="RefSeq" id="WP_021169633.1">
    <property type="nucleotide sequence ID" value="NZ_CTRP01000003.1"/>
</dbReference>
<comment type="similarity">
    <text evidence="2">Belongs to the bacterial solute-binding protein SsuA/TauA family.</text>
</comment>
<evidence type="ECO:0000313" key="7">
    <source>
        <dbReference type="EMBL" id="CQR70920.1"/>
    </source>
</evidence>
<evidence type="ECO:0000256" key="4">
    <source>
        <dbReference type="ARBA" id="ARBA00022729"/>
    </source>
</evidence>
<dbReference type="SMART" id="SM00062">
    <property type="entry name" value="PBPb"/>
    <property type="match status" value="1"/>
</dbReference>
<evidence type="ECO:0000256" key="3">
    <source>
        <dbReference type="ARBA" id="ARBA00022448"/>
    </source>
</evidence>
<keyword evidence="8" id="KW-1185">Reference proteome</keyword>
<dbReference type="Proteomes" id="UP000049855">
    <property type="component" value="Unassembled WGS sequence"/>
</dbReference>
<sequence length="325" mass="35631">MKKLKLFSVIFIILSAVLAVSGCTSTSVTQSKNDTSALKEIRVGVVPLPHYAHMWVAKKKGFIDEELQKVGFKLKWQPFSLGPMVSEAFAAGHLDMGVMGDFPAFIGRSAGTNYRIASVASAAPKALALVAKKDSAIMKVTDLKGKKVATTKGAYGQKLLSLLLEKNGMTMNDIQFIHMSMDDLATALLRGDVAAGVIWDPLITRLEEAGEIKIVADGTGIYEAYAVLMANGDTLAKNPEAVDAVLRAFQRGDEYLKQNPDECIKLLLEDMKIPKSQLTRIISKFNYDGTITDKFVTDMKDTEEFMRKSGLIKTQVDIQSFIPRK</sequence>
<keyword evidence="3" id="KW-0813">Transport</keyword>
<dbReference type="GO" id="GO:0042626">
    <property type="term" value="F:ATPase-coupled transmembrane transporter activity"/>
    <property type="evidence" value="ECO:0007669"/>
    <property type="project" value="InterPro"/>
</dbReference>
<dbReference type="GO" id="GO:0042597">
    <property type="term" value="C:periplasmic space"/>
    <property type="evidence" value="ECO:0007669"/>
    <property type="project" value="UniProtKB-SubCell"/>
</dbReference>
<dbReference type="EMBL" id="CTRP01000003">
    <property type="protein sequence ID" value="CQR70920.1"/>
    <property type="molecule type" value="Genomic_DNA"/>
</dbReference>
<accession>A0A0U1KTZ8</accession>
<dbReference type="InterPro" id="IPR010067">
    <property type="entry name" value="ABC_SsuA_sub-bd"/>
</dbReference>
<dbReference type="Pfam" id="PF09084">
    <property type="entry name" value="NMT1"/>
    <property type="match status" value="1"/>
</dbReference>
<dbReference type="GO" id="GO:0016020">
    <property type="term" value="C:membrane"/>
    <property type="evidence" value="ECO:0007669"/>
    <property type="project" value="InterPro"/>
</dbReference>
<evidence type="ECO:0000256" key="5">
    <source>
        <dbReference type="SAM" id="SignalP"/>
    </source>
</evidence>
<keyword evidence="4 5" id="KW-0732">Signal</keyword>
<gene>
    <name evidence="7" type="ORF">SpAn4DRAFT_1898</name>
</gene>
<evidence type="ECO:0000259" key="6">
    <source>
        <dbReference type="SMART" id="SM00062"/>
    </source>
</evidence>
<organism evidence="7 8">
    <name type="scientific">Sporomusa ovata</name>
    <dbReference type="NCBI Taxonomy" id="2378"/>
    <lineage>
        <taxon>Bacteria</taxon>
        <taxon>Bacillati</taxon>
        <taxon>Bacillota</taxon>
        <taxon>Negativicutes</taxon>
        <taxon>Selenomonadales</taxon>
        <taxon>Sporomusaceae</taxon>
        <taxon>Sporomusa</taxon>
    </lineage>
</organism>
<dbReference type="SUPFAM" id="SSF53850">
    <property type="entry name" value="Periplasmic binding protein-like II"/>
    <property type="match status" value="1"/>
</dbReference>
<dbReference type="InterPro" id="IPR015168">
    <property type="entry name" value="SsuA/THI5"/>
</dbReference>
<feature type="chain" id="PRO_5038815742" evidence="5">
    <location>
        <begin position="22"/>
        <end position="325"/>
    </location>
</feature>
<reference evidence="8" key="1">
    <citation type="submission" date="2015-03" db="EMBL/GenBank/DDBJ databases">
        <authorList>
            <person name="Nijsse Bart"/>
        </authorList>
    </citation>
    <scope>NUCLEOTIDE SEQUENCE [LARGE SCALE GENOMIC DNA]</scope>
</reference>
<dbReference type="InterPro" id="IPR001638">
    <property type="entry name" value="Solute-binding_3/MltF_N"/>
</dbReference>
<protein>
    <submittedName>
        <fullName evidence="7">Alkanesulfonates-binding protein</fullName>
    </submittedName>
</protein>
<evidence type="ECO:0000313" key="8">
    <source>
        <dbReference type="Proteomes" id="UP000049855"/>
    </source>
</evidence>
<feature type="domain" description="Solute-binding protein family 3/N-terminal" evidence="6">
    <location>
        <begin position="40"/>
        <end position="259"/>
    </location>
</feature>
<dbReference type="PROSITE" id="PS51257">
    <property type="entry name" value="PROKAR_LIPOPROTEIN"/>
    <property type="match status" value="1"/>
</dbReference>
<dbReference type="PANTHER" id="PTHR30024">
    <property type="entry name" value="ALIPHATIC SULFONATES-BINDING PROTEIN-RELATED"/>
    <property type="match status" value="1"/>
</dbReference>
<evidence type="ECO:0000256" key="2">
    <source>
        <dbReference type="ARBA" id="ARBA00010742"/>
    </source>
</evidence>
<proteinExistence type="inferred from homology"/>
<evidence type="ECO:0000256" key="1">
    <source>
        <dbReference type="ARBA" id="ARBA00004418"/>
    </source>
</evidence>
<comment type="subcellular location">
    <subcellularLocation>
        <location evidence="1">Periplasm</location>
    </subcellularLocation>
</comment>
<dbReference type="AlphaFoldDB" id="A0A0U1KTZ8"/>